<evidence type="ECO:0000256" key="3">
    <source>
        <dbReference type="ARBA" id="ARBA00022898"/>
    </source>
</evidence>
<accession>A0A507DK56</accession>
<dbReference type="InterPro" id="IPR029066">
    <property type="entry name" value="PLP-binding_barrel"/>
</dbReference>
<dbReference type="SUPFAM" id="SSF50621">
    <property type="entry name" value="Alanine racemase C-terminal domain-like"/>
    <property type="match status" value="1"/>
</dbReference>
<comment type="similarity">
    <text evidence="2">Belongs to the Orn/Lys/Arg decarboxylase class-II family.</text>
</comment>
<gene>
    <name evidence="11" type="ORF">SeLEV6574_g00201</name>
</gene>
<dbReference type="Gene3D" id="3.20.20.10">
    <property type="entry name" value="Alanine racemase"/>
    <property type="match status" value="1"/>
</dbReference>
<dbReference type="PRINTS" id="PR01179">
    <property type="entry name" value="ODADCRBXLASE"/>
</dbReference>
<dbReference type="Pfam" id="PF02784">
    <property type="entry name" value="Orn_Arg_deC_N"/>
    <property type="match status" value="1"/>
</dbReference>
<evidence type="ECO:0000256" key="5">
    <source>
        <dbReference type="ARBA" id="ARBA00034115"/>
    </source>
</evidence>
<reference evidence="11 12" key="1">
    <citation type="journal article" date="2019" name="Sci. Rep.">
        <title>Comparative genomics of chytrid fungi reveal insights into the obligate biotrophic and pathogenic lifestyle of Synchytrium endobioticum.</title>
        <authorList>
            <person name="van de Vossenberg B.T.L.H."/>
            <person name="Warris S."/>
            <person name="Nguyen H.D.T."/>
            <person name="van Gent-Pelzer M.P.E."/>
            <person name="Joly D.L."/>
            <person name="van de Geest H.C."/>
            <person name="Bonants P.J.M."/>
            <person name="Smith D.S."/>
            <person name="Levesque C.A."/>
            <person name="van der Lee T.A.J."/>
        </authorList>
    </citation>
    <scope>NUCLEOTIDE SEQUENCE [LARGE SCALE GENOMIC DNA]</scope>
    <source>
        <strain evidence="11 12">LEV6574</strain>
    </source>
</reference>
<evidence type="ECO:0000256" key="7">
    <source>
        <dbReference type="ARBA" id="ARBA00046672"/>
    </source>
</evidence>
<sequence>MRPKHERNNSGQMGALQNERDYLCTLETRSKDKLIVFSSSTTSPLNQLLSSQHPGGGLMKDLPITLPPTQTSSDTLAKEIVNNSSNVFHRKYSLKGISTVATPQTFFNNTISNVNTPFSSNGTAYLSPIPVSSESVNSILKKLVVNAAYHSRLGDADVDDAENAFFVADLGDIARQYYQWRSMLSRVEPFYAVKCNPDPTIVKTLVSLGASFDCASKAEIQTVLDMGVDPSRIIYANPCKQTSFIRWAAARGVTMMTFDNADELLKIKGVHPNAKVVLRILTDDSHSVCKLGTKFGASQAVVPSLLTTCRNLGADLVGVSFHVGSGCGSARAFSDAVALARSVFDLAEDFGFNLTLLDIGGGFPGRVTSGVTFAEIAAVLRPALDTYFPADMGVRIIAEPGRYFVSAACTLAVNVIARRVVHSTVISPLAVDSAVPNADRMLVDENVNPNAVVDETPSFMYYVNDGVYGSFNCLMFDHAIVTPRLLLRDGAYVYGTDLKDEVYRKYSCSIWGPTCDSIDCISKDAFLPQLNIGDWLCFENMGAYTMCAASTFNGFAKSKILYTNTEN</sequence>
<name>A0A507DK56_9FUNG</name>
<dbReference type="EMBL" id="QEAM01000003">
    <property type="protein sequence ID" value="TPX51625.1"/>
    <property type="molecule type" value="Genomic_DNA"/>
</dbReference>
<dbReference type="InterPro" id="IPR009006">
    <property type="entry name" value="Ala_racemase/Decarboxylase_C"/>
</dbReference>
<feature type="modified residue" description="N6-(pyridoxal phosphate)lysine" evidence="9">
    <location>
        <position position="194"/>
    </location>
</feature>
<evidence type="ECO:0000256" key="1">
    <source>
        <dbReference type="ARBA" id="ARBA00001933"/>
    </source>
</evidence>
<evidence type="ECO:0000313" key="12">
    <source>
        <dbReference type="Proteomes" id="UP000320475"/>
    </source>
</evidence>
<dbReference type="InterPro" id="IPR022653">
    <property type="entry name" value="De-COase2_pyr-phos_BS"/>
</dbReference>
<comment type="caution">
    <text evidence="11">The sequence shown here is derived from an EMBL/GenBank/DDBJ whole genome shotgun (WGS) entry which is preliminary data.</text>
</comment>
<dbReference type="PANTHER" id="PTHR11482">
    <property type="entry name" value="ARGININE/DIAMINOPIMELATE/ORNITHINE DECARBOXYLASE"/>
    <property type="match status" value="1"/>
</dbReference>
<evidence type="ECO:0000256" key="4">
    <source>
        <dbReference type="ARBA" id="ARBA00023239"/>
    </source>
</evidence>
<dbReference type="PROSITE" id="PS00878">
    <property type="entry name" value="ODR_DC_2_1"/>
    <property type="match status" value="1"/>
</dbReference>
<keyword evidence="4" id="KW-0456">Lyase</keyword>
<dbReference type="InterPro" id="IPR000183">
    <property type="entry name" value="Orn/DAP/Arg_de-COase"/>
</dbReference>
<organism evidence="11 12">
    <name type="scientific">Synchytrium endobioticum</name>
    <dbReference type="NCBI Taxonomy" id="286115"/>
    <lineage>
        <taxon>Eukaryota</taxon>
        <taxon>Fungi</taxon>
        <taxon>Fungi incertae sedis</taxon>
        <taxon>Chytridiomycota</taxon>
        <taxon>Chytridiomycota incertae sedis</taxon>
        <taxon>Chytridiomycetes</taxon>
        <taxon>Synchytriales</taxon>
        <taxon>Synchytriaceae</taxon>
        <taxon>Synchytrium</taxon>
    </lineage>
</organism>
<dbReference type="FunFam" id="3.20.20.10:FF:000005">
    <property type="entry name" value="Ornithine decarboxylase"/>
    <property type="match status" value="1"/>
</dbReference>
<evidence type="ECO:0000256" key="6">
    <source>
        <dbReference type="ARBA" id="ARBA00034138"/>
    </source>
</evidence>
<evidence type="ECO:0000313" key="11">
    <source>
        <dbReference type="EMBL" id="TPX51625.1"/>
    </source>
</evidence>
<dbReference type="SUPFAM" id="SSF51419">
    <property type="entry name" value="PLP-binding barrel"/>
    <property type="match status" value="1"/>
</dbReference>
<dbReference type="GO" id="GO:0005737">
    <property type="term" value="C:cytoplasm"/>
    <property type="evidence" value="ECO:0007669"/>
    <property type="project" value="TreeGrafter"/>
</dbReference>
<dbReference type="PANTHER" id="PTHR11482:SF6">
    <property type="entry name" value="ORNITHINE DECARBOXYLASE 1-RELATED"/>
    <property type="match status" value="1"/>
</dbReference>
<protein>
    <recommendedName>
        <fullName evidence="6">ornithine decarboxylase</fullName>
        <ecNumber evidence="6">4.1.1.17</ecNumber>
    </recommendedName>
</protein>
<dbReference type="Proteomes" id="UP000320475">
    <property type="component" value="Unassembled WGS sequence"/>
</dbReference>
<dbReference type="PRINTS" id="PR01182">
    <property type="entry name" value="ORNDCRBXLASE"/>
</dbReference>
<comment type="subunit">
    <text evidence="7">Homodimer. Only the dimer is catalytically active, as the active sites are constructed of residues from both monomers.</text>
</comment>
<feature type="domain" description="Orn/DAP/Arg decarboxylase 2 N-terminal" evidence="10">
    <location>
        <begin position="170"/>
        <end position="406"/>
    </location>
</feature>
<evidence type="ECO:0000259" key="10">
    <source>
        <dbReference type="Pfam" id="PF02784"/>
    </source>
</evidence>
<comment type="catalytic activity">
    <reaction evidence="8">
        <text>L-ornithine + H(+) = putrescine + CO2</text>
        <dbReference type="Rhea" id="RHEA:22964"/>
        <dbReference type="ChEBI" id="CHEBI:15378"/>
        <dbReference type="ChEBI" id="CHEBI:16526"/>
        <dbReference type="ChEBI" id="CHEBI:46911"/>
        <dbReference type="ChEBI" id="CHEBI:326268"/>
        <dbReference type="EC" id="4.1.1.17"/>
    </reaction>
</comment>
<dbReference type="InterPro" id="IPR022644">
    <property type="entry name" value="De-COase2_N"/>
</dbReference>
<comment type="cofactor">
    <cofactor evidence="1 9">
        <name>pyridoxal 5'-phosphate</name>
        <dbReference type="ChEBI" id="CHEBI:597326"/>
    </cofactor>
</comment>
<comment type="pathway">
    <text evidence="5">Amine and polyamine biosynthesis; putrescine biosynthesis via L-ornithine pathway; putrescine from L-ornithine: step 1/1.</text>
</comment>
<dbReference type="VEuPathDB" id="FungiDB:SeMB42_g00109"/>
<dbReference type="InterPro" id="IPR002433">
    <property type="entry name" value="Orn_de-COase"/>
</dbReference>
<dbReference type="OrthoDB" id="5034579at2759"/>
<dbReference type="AlphaFoldDB" id="A0A507DK56"/>
<dbReference type="Gene3D" id="2.40.37.10">
    <property type="entry name" value="Lyase, Ornithine Decarboxylase, Chain A, domain 1"/>
    <property type="match status" value="1"/>
</dbReference>
<dbReference type="CDD" id="cd00622">
    <property type="entry name" value="PLPDE_III_ODC"/>
    <property type="match status" value="1"/>
</dbReference>
<evidence type="ECO:0000256" key="8">
    <source>
        <dbReference type="ARBA" id="ARBA00049127"/>
    </source>
</evidence>
<proteinExistence type="inferred from homology"/>
<dbReference type="PROSITE" id="PS00879">
    <property type="entry name" value="ODR_DC_2_2"/>
    <property type="match status" value="1"/>
</dbReference>
<dbReference type="GO" id="GO:0033387">
    <property type="term" value="P:putrescine biosynthetic process from arginine, via ornithine"/>
    <property type="evidence" value="ECO:0007669"/>
    <property type="project" value="TreeGrafter"/>
</dbReference>
<dbReference type="EC" id="4.1.1.17" evidence="6"/>
<dbReference type="GO" id="GO:0004586">
    <property type="term" value="F:ornithine decarboxylase activity"/>
    <property type="evidence" value="ECO:0007669"/>
    <property type="project" value="UniProtKB-EC"/>
</dbReference>
<evidence type="ECO:0000256" key="2">
    <source>
        <dbReference type="ARBA" id="ARBA00008872"/>
    </source>
</evidence>
<dbReference type="InterPro" id="IPR022657">
    <property type="entry name" value="De-COase2_CS"/>
</dbReference>
<keyword evidence="3 9" id="KW-0663">Pyridoxal phosphate</keyword>
<evidence type="ECO:0000256" key="9">
    <source>
        <dbReference type="PIRSR" id="PIRSR600183-50"/>
    </source>
</evidence>
<feature type="active site" description="Proton donor" evidence="9">
    <location>
        <position position="515"/>
    </location>
</feature>